<evidence type="ECO:0000313" key="2">
    <source>
        <dbReference type="EMBL" id="OLP93760.1"/>
    </source>
</evidence>
<keyword evidence="3" id="KW-1185">Reference proteome</keyword>
<name>A0A1Q9DF84_SYMMI</name>
<reference evidence="2 3" key="1">
    <citation type="submission" date="2016-02" db="EMBL/GenBank/DDBJ databases">
        <title>Genome analysis of coral dinoflagellate symbionts highlights evolutionary adaptations to a symbiotic lifestyle.</title>
        <authorList>
            <person name="Aranda M."/>
            <person name="Li Y."/>
            <person name="Liew Y.J."/>
            <person name="Baumgarten S."/>
            <person name="Simakov O."/>
            <person name="Wilson M."/>
            <person name="Piel J."/>
            <person name="Ashoor H."/>
            <person name="Bougouffa S."/>
            <person name="Bajic V.B."/>
            <person name="Ryu T."/>
            <person name="Ravasi T."/>
            <person name="Bayer T."/>
            <person name="Micklem G."/>
            <person name="Kim H."/>
            <person name="Bhak J."/>
            <person name="Lajeunesse T.C."/>
            <person name="Voolstra C.R."/>
        </authorList>
    </citation>
    <scope>NUCLEOTIDE SEQUENCE [LARGE SCALE GENOMIC DNA]</scope>
    <source>
        <strain evidence="2 3">CCMP2467</strain>
    </source>
</reference>
<proteinExistence type="predicted"/>
<feature type="region of interest" description="Disordered" evidence="1">
    <location>
        <begin position="1"/>
        <end position="64"/>
    </location>
</feature>
<dbReference type="Proteomes" id="UP000186817">
    <property type="component" value="Unassembled WGS sequence"/>
</dbReference>
<dbReference type="AlphaFoldDB" id="A0A1Q9DF84"/>
<organism evidence="2 3">
    <name type="scientific">Symbiodinium microadriaticum</name>
    <name type="common">Dinoflagellate</name>
    <name type="synonym">Zooxanthella microadriatica</name>
    <dbReference type="NCBI Taxonomy" id="2951"/>
    <lineage>
        <taxon>Eukaryota</taxon>
        <taxon>Sar</taxon>
        <taxon>Alveolata</taxon>
        <taxon>Dinophyceae</taxon>
        <taxon>Suessiales</taxon>
        <taxon>Symbiodiniaceae</taxon>
        <taxon>Symbiodinium</taxon>
    </lineage>
</organism>
<gene>
    <name evidence="2" type="ORF">AK812_SmicGene24307</name>
</gene>
<protein>
    <submittedName>
        <fullName evidence="2">Uncharacterized protein</fullName>
    </submittedName>
</protein>
<evidence type="ECO:0000256" key="1">
    <source>
        <dbReference type="SAM" id="MobiDB-lite"/>
    </source>
</evidence>
<sequence length="98" mass="10923">MDGPRLWSNISGPGITKPDREKDRGSDERFVKPKADVKGPEQTKDLTDSEVGTIGPGWREDLKGVEEPGCRRKLLEKTEKPSMAKSGGKLKRLLRFAM</sequence>
<comment type="caution">
    <text evidence="2">The sequence shown here is derived from an EMBL/GenBank/DDBJ whole genome shotgun (WGS) entry which is preliminary data.</text>
</comment>
<feature type="compositionally biased region" description="Basic and acidic residues" evidence="1">
    <location>
        <begin position="17"/>
        <end position="47"/>
    </location>
</feature>
<evidence type="ECO:0000313" key="3">
    <source>
        <dbReference type="Proteomes" id="UP000186817"/>
    </source>
</evidence>
<dbReference type="EMBL" id="LSRX01000570">
    <property type="protein sequence ID" value="OLP93760.1"/>
    <property type="molecule type" value="Genomic_DNA"/>
</dbReference>
<accession>A0A1Q9DF84</accession>